<dbReference type="Gramene" id="TuG1812G0500001897.01.T01">
    <property type="protein sequence ID" value="TuG1812G0500001897.01.T01.cds393725"/>
    <property type="gene ID" value="TuG1812G0500001897.01"/>
</dbReference>
<dbReference type="PROSITE" id="PS51257">
    <property type="entry name" value="PROKAR_LIPOPROTEIN"/>
    <property type="match status" value="1"/>
</dbReference>
<name>A0A8R7QEF4_TRIUA</name>
<dbReference type="Gramene" id="TuG1812G0500001897.01.T02">
    <property type="protein sequence ID" value="TuG1812G0500001897.01.T02.cds393719"/>
    <property type="gene ID" value="TuG1812G0500001897.01"/>
</dbReference>
<dbReference type="EnsemblPlants" id="TuG1812G0500001897.01.T01">
    <property type="protein sequence ID" value="TuG1812G0500001897.01.T01.cds393725"/>
    <property type="gene ID" value="TuG1812G0500001897.01"/>
</dbReference>
<proteinExistence type="predicted"/>
<dbReference type="Proteomes" id="UP000015106">
    <property type="component" value="Chromosome 5"/>
</dbReference>
<sequence length="76" mass="8659">MPWRANLNLTLVTSAASCHLAGAAATWLRGRWMRQSLRSASRRSGGYMIVWTQRRRGRVGRHVDFLGGRFLLLVTF</sequence>
<accession>A0A8R7QEF4</accession>
<protein>
    <submittedName>
        <fullName evidence="1">Uncharacterized protein</fullName>
    </submittedName>
</protein>
<reference evidence="1" key="2">
    <citation type="submission" date="2018-03" db="EMBL/GenBank/DDBJ databases">
        <title>The Triticum urartu genome reveals the dynamic nature of wheat genome evolution.</title>
        <authorList>
            <person name="Ling H."/>
            <person name="Ma B."/>
            <person name="Shi X."/>
            <person name="Liu H."/>
            <person name="Dong L."/>
            <person name="Sun H."/>
            <person name="Cao Y."/>
            <person name="Gao Q."/>
            <person name="Zheng S."/>
            <person name="Li Y."/>
            <person name="Yu Y."/>
            <person name="Du H."/>
            <person name="Qi M."/>
            <person name="Li Y."/>
            <person name="Yu H."/>
            <person name="Cui Y."/>
            <person name="Wang N."/>
            <person name="Chen C."/>
            <person name="Wu H."/>
            <person name="Zhao Y."/>
            <person name="Zhang J."/>
            <person name="Li Y."/>
            <person name="Zhou W."/>
            <person name="Zhang B."/>
            <person name="Hu W."/>
            <person name="Eijk M."/>
            <person name="Tang J."/>
            <person name="Witsenboer H."/>
            <person name="Zhao S."/>
            <person name="Li Z."/>
            <person name="Zhang A."/>
            <person name="Wang D."/>
            <person name="Liang C."/>
        </authorList>
    </citation>
    <scope>NUCLEOTIDE SEQUENCE [LARGE SCALE GENOMIC DNA]</scope>
    <source>
        <strain evidence="1">cv. G1812</strain>
    </source>
</reference>
<dbReference type="EnsemblPlants" id="TuG1812G0500001897.01.T03">
    <property type="protein sequence ID" value="TuG1812G0500001897.01.T03.cds393719"/>
    <property type="gene ID" value="TuG1812G0500001897.01"/>
</dbReference>
<dbReference type="Gramene" id="TuG1812G0500001897.01.T04">
    <property type="protein sequence ID" value="TuG1812G0500001897.01.T04.cds393719"/>
    <property type="gene ID" value="TuG1812G0500001897.01"/>
</dbReference>
<dbReference type="Gramene" id="TuG1812G0500001897.01.T03">
    <property type="protein sequence ID" value="TuG1812G0500001897.01.T03.cds393719"/>
    <property type="gene ID" value="TuG1812G0500001897.01"/>
</dbReference>
<keyword evidence="2" id="KW-1185">Reference proteome</keyword>
<reference evidence="1" key="3">
    <citation type="submission" date="2022-06" db="UniProtKB">
        <authorList>
            <consortium name="EnsemblPlants"/>
        </authorList>
    </citation>
    <scope>IDENTIFICATION</scope>
</reference>
<dbReference type="EnsemblPlants" id="TuG1812G0500001897.01.T02">
    <property type="protein sequence ID" value="TuG1812G0500001897.01.T02.cds393719"/>
    <property type="gene ID" value="TuG1812G0500001897.01"/>
</dbReference>
<evidence type="ECO:0000313" key="1">
    <source>
        <dbReference type="EnsemblPlants" id="TuG1812G0500001897.01.T03.cds393719"/>
    </source>
</evidence>
<organism evidence="1 2">
    <name type="scientific">Triticum urartu</name>
    <name type="common">Red wild einkorn</name>
    <name type="synonym">Crithodium urartu</name>
    <dbReference type="NCBI Taxonomy" id="4572"/>
    <lineage>
        <taxon>Eukaryota</taxon>
        <taxon>Viridiplantae</taxon>
        <taxon>Streptophyta</taxon>
        <taxon>Embryophyta</taxon>
        <taxon>Tracheophyta</taxon>
        <taxon>Spermatophyta</taxon>
        <taxon>Magnoliopsida</taxon>
        <taxon>Liliopsida</taxon>
        <taxon>Poales</taxon>
        <taxon>Poaceae</taxon>
        <taxon>BOP clade</taxon>
        <taxon>Pooideae</taxon>
        <taxon>Triticodae</taxon>
        <taxon>Triticeae</taxon>
        <taxon>Triticinae</taxon>
        <taxon>Triticum</taxon>
    </lineage>
</organism>
<dbReference type="EnsemblPlants" id="TuG1812G0500001897.01.T04">
    <property type="protein sequence ID" value="TuG1812G0500001897.01.T04.cds393719"/>
    <property type="gene ID" value="TuG1812G0500001897.01"/>
</dbReference>
<dbReference type="AlphaFoldDB" id="A0A8R7QEF4"/>
<reference evidence="2" key="1">
    <citation type="journal article" date="2013" name="Nature">
        <title>Draft genome of the wheat A-genome progenitor Triticum urartu.</title>
        <authorList>
            <person name="Ling H.Q."/>
            <person name="Zhao S."/>
            <person name="Liu D."/>
            <person name="Wang J."/>
            <person name="Sun H."/>
            <person name="Zhang C."/>
            <person name="Fan H."/>
            <person name="Li D."/>
            <person name="Dong L."/>
            <person name="Tao Y."/>
            <person name="Gao C."/>
            <person name="Wu H."/>
            <person name="Li Y."/>
            <person name="Cui Y."/>
            <person name="Guo X."/>
            <person name="Zheng S."/>
            <person name="Wang B."/>
            <person name="Yu K."/>
            <person name="Liang Q."/>
            <person name="Yang W."/>
            <person name="Lou X."/>
            <person name="Chen J."/>
            <person name="Feng M."/>
            <person name="Jian J."/>
            <person name="Zhang X."/>
            <person name="Luo G."/>
            <person name="Jiang Y."/>
            <person name="Liu J."/>
            <person name="Wang Z."/>
            <person name="Sha Y."/>
            <person name="Zhang B."/>
            <person name="Wu H."/>
            <person name="Tang D."/>
            <person name="Shen Q."/>
            <person name="Xue P."/>
            <person name="Zou S."/>
            <person name="Wang X."/>
            <person name="Liu X."/>
            <person name="Wang F."/>
            <person name="Yang Y."/>
            <person name="An X."/>
            <person name="Dong Z."/>
            <person name="Zhang K."/>
            <person name="Zhang X."/>
            <person name="Luo M.C."/>
            <person name="Dvorak J."/>
            <person name="Tong Y."/>
            <person name="Wang J."/>
            <person name="Yang H."/>
            <person name="Li Z."/>
            <person name="Wang D."/>
            <person name="Zhang A."/>
            <person name="Wang J."/>
        </authorList>
    </citation>
    <scope>NUCLEOTIDE SEQUENCE</scope>
    <source>
        <strain evidence="2">cv. G1812</strain>
    </source>
</reference>
<evidence type="ECO:0000313" key="2">
    <source>
        <dbReference type="Proteomes" id="UP000015106"/>
    </source>
</evidence>